<name>A0A845MGD7_9PROT</name>
<dbReference type="Pfam" id="PF00753">
    <property type="entry name" value="Lactamase_B"/>
    <property type="match status" value="1"/>
</dbReference>
<sequence length="352" mass="40209">MTHSEITYPVDGRPGDGEALELREGIFWVRMPIPIPGLDYINLYLLEDDDGWTMVDSGLATPQIRELWREIYGKYLKGKPVTRLICTHFHPDHMGQAGWVTYKWNIPLTMTFSEWTFGRMLYLESQEKTPQFALDFYASIGFDEEMLARVRDRGFNHFRQAMSPVPMGFNRIADGDILRIGKRDWQVIVGKGHSPEHACLYCASEKVLISGDQVLPRITPHIGVYPAEPFANPLKKFIDSIEIFKKLPRDVFVLPAHNDVFFGLHNQLDYYQSHHDDRLNRLIDACESPQSAFDLLPVLFDRELGENDKGMGIAEGLAHCHYLVGEGRLARVKGEDGVWKFSKSGARRKAVA</sequence>
<dbReference type="InterPro" id="IPR048933">
    <property type="entry name" value="B_lactamase-like_C"/>
</dbReference>
<feature type="domain" description="Metallo-beta-lactamase" evidence="1">
    <location>
        <begin position="40"/>
        <end position="257"/>
    </location>
</feature>
<proteinExistence type="predicted"/>
<dbReference type="InterPro" id="IPR050662">
    <property type="entry name" value="Sec-metab_biosynth-thioest"/>
</dbReference>
<dbReference type="GO" id="GO:0016787">
    <property type="term" value="F:hydrolase activity"/>
    <property type="evidence" value="ECO:0007669"/>
    <property type="project" value="UniProtKB-KW"/>
</dbReference>
<dbReference type="Gene3D" id="3.60.15.10">
    <property type="entry name" value="Ribonuclease Z/Hydroxyacylglutathione hydrolase-like"/>
    <property type="match status" value="1"/>
</dbReference>
<dbReference type="RefSeq" id="WP_161338767.1">
    <property type="nucleotide sequence ID" value="NZ_JBHSDG010000005.1"/>
</dbReference>
<gene>
    <name evidence="2" type="ORF">GQF03_08240</name>
</gene>
<dbReference type="InterPro" id="IPR001279">
    <property type="entry name" value="Metallo-B-lactamas"/>
</dbReference>
<dbReference type="AlphaFoldDB" id="A0A845MGD7"/>
<reference evidence="2 3" key="1">
    <citation type="journal article" date="2014" name="Int. J. Syst. Evol. Microbiol.">
        <title>Sneathiella chungangensis sp. nov., isolated from a marine sand, and emended description of the genus Sneathiella.</title>
        <authorList>
            <person name="Siamphan C."/>
            <person name="Kim H."/>
            <person name="Lee J.S."/>
            <person name="Kim W."/>
        </authorList>
    </citation>
    <scope>NUCLEOTIDE SEQUENCE [LARGE SCALE GENOMIC DNA]</scope>
    <source>
        <strain evidence="2 3">KCTC 32476</strain>
    </source>
</reference>
<organism evidence="2 3">
    <name type="scientific">Sneathiella chungangensis</name>
    <dbReference type="NCBI Taxonomy" id="1418234"/>
    <lineage>
        <taxon>Bacteria</taxon>
        <taxon>Pseudomonadati</taxon>
        <taxon>Pseudomonadota</taxon>
        <taxon>Alphaproteobacteria</taxon>
        <taxon>Sneathiellales</taxon>
        <taxon>Sneathiellaceae</taxon>
        <taxon>Sneathiella</taxon>
    </lineage>
</organism>
<evidence type="ECO:0000313" key="2">
    <source>
        <dbReference type="EMBL" id="MZR22317.1"/>
    </source>
</evidence>
<evidence type="ECO:0000313" key="3">
    <source>
        <dbReference type="Proteomes" id="UP000445696"/>
    </source>
</evidence>
<dbReference type="EMBL" id="WTVA01000003">
    <property type="protein sequence ID" value="MZR22317.1"/>
    <property type="molecule type" value="Genomic_DNA"/>
</dbReference>
<keyword evidence="2" id="KW-0378">Hydrolase</keyword>
<accession>A0A845MGD7</accession>
<dbReference type="SMART" id="SM00849">
    <property type="entry name" value="Lactamase_B"/>
    <property type="match status" value="1"/>
</dbReference>
<dbReference type="Pfam" id="PF21221">
    <property type="entry name" value="B_lactamase-like_C"/>
    <property type="match status" value="1"/>
</dbReference>
<dbReference type="InterPro" id="IPR036866">
    <property type="entry name" value="RibonucZ/Hydroxyglut_hydro"/>
</dbReference>
<dbReference type="OrthoDB" id="2971563at2"/>
<comment type="caution">
    <text evidence="2">The sequence shown here is derived from an EMBL/GenBank/DDBJ whole genome shotgun (WGS) entry which is preliminary data.</text>
</comment>
<dbReference type="InterPro" id="IPR036388">
    <property type="entry name" value="WH-like_DNA-bd_sf"/>
</dbReference>
<protein>
    <submittedName>
        <fullName evidence="2">MBL fold metallo-hydrolase</fullName>
    </submittedName>
</protein>
<keyword evidence="3" id="KW-1185">Reference proteome</keyword>
<dbReference type="PANTHER" id="PTHR23131:SF4">
    <property type="entry name" value="METALLO-BETA-LACTAMASE SUPERFAMILY POTEIN"/>
    <property type="match status" value="1"/>
</dbReference>
<dbReference type="PANTHER" id="PTHR23131">
    <property type="entry name" value="ENDORIBONUCLEASE LACTB2"/>
    <property type="match status" value="1"/>
</dbReference>
<dbReference type="SUPFAM" id="SSF56281">
    <property type="entry name" value="Metallo-hydrolase/oxidoreductase"/>
    <property type="match status" value="1"/>
</dbReference>
<dbReference type="Gene3D" id="1.10.10.10">
    <property type="entry name" value="Winged helix-like DNA-binding domain superfamily/Winged helix DNA-binding domain"/>
    <property type="match status" value="1"/>
</dbReference>
<dbReference type="Proteomes" id="UP000445696">
    <property type="component" value="Unassembled WGS sequence"/>
</dbReference>
<evidence type="ECO:0000259" key="1">
    <source>
        <dbReference type="SMART" id="SM00849"/>
    </source>
</evidence>